<dbReference type="RefSeq" id="WP_133578769.1">
    <property type="nucleotide sequence ID" value="NZ_SNYJ01000001.1"/>
</dbReference>
<dbReference type="InterPro" id="IPR036249">
    <property type="entry name" value="Thioredoxin-like_sf"/>
</dbReference>
<dbReference type="Gene3D" id="3.40.30.10">
    <property type="entry name" value="Glutaredoxin"/>
    <property type="match status" value="1"/>
</dbReference>
<comment type="caution">
    <text evidence="1">The sequence shown here is derived from an EMBL/GenBank/DDBJ whole genome shotgun (WGS) entry which is preliminary data.</text>
</comment>
<proteinExistence type="predicted"/>
<evidence type="ECO:0000313" key="2">
    <source>
        <dbReference type="Proteomes" id="UP000295632"/>
    </source>
</evidence>
<protein>
    <submittedName>
        <fullName evidence="1">Thioredoxin-like protein</fullName>
    </submittedName>
</protein>
<reference evidence="1 2" key="1">
    <citation type="submission" date="2019-03" db="EMBL/GenBank/DDBJ databases">
        <title>Genomic Encyclopedia of Type Strains, Phase IV (KMG-IV): sequencing the most valuable type-strain genomes for metagenomic binning, comparative biology and taxonomic classification.</title>
        <authorList>
            <person name="Goeker M."/>
        </authorList>
    </citation>
    <scope>NUCLEOTIDE SEQUENCE [LARGE SCALE GENOMIC DNA]</scope>
    <source>
        <strain evidence="1 2">DSM 28697</strain>
    </source>
</reference>
<dbReference type="OrthoDB" id="6120799at2"/>
<keyword evidence="2" id="KW-1185">Reference proteome</keyword>
<accession>A0A4R6U946</accession>
<evidence type="ECO:0000313" key="1">
    <source>
        <dbReference type="EMBL" id="TDQ42951.1"/>
    </source>
</evidence>
<organism evidence="1 2">
    <name type="scientific">Aureibacillus halotolerans</name>
    <dbReference type="NCBI Taxonomy" id="1508390"/>
    <lineage>
        <taxon>Bacteria</taxon>
        <taxon>Bacillati</taxon>
        <taxon>Bacillota</taxon>
        <taxon>Bacilli</taxon>
        <taxon>Bacillales</taxon>
        <taxon>Bacillaceae</taxon>
        <taxon>Aureibacillus</taxon>
    </lineage>
</organism>
<name>A0A4R6U946_9BACI</name>
<gene>
    <name evidence="1" type="ORF">EV213_101381</name>
</gene>
<dbReference type="EMBL" id="SNYJ01000001">
    <property type="protein sequence ID" value="TDQ42951.1"/>
    <property type="molecule type" value="Genomic_DNA"/>
</dbReference>
<dbReference type="SUPFAM" id="SSF52833">
    <property type="entry name" value="Thioredoxin-like"/>
    <property type="match status" value="1"/>
</dbReference>
<dbReference type="AlphaFoldDB" id="A0A4R6U946"/>
<dbReference type="Proteomes" id="UP000295632">
    <property type="component" value="Unassembled WGS sequence"/>
</dbReference>
<sequence length="182" mass="21398">MNLNQWFDKGMDYETYVASMTVKQDELLHIYKKLAFTKDDLLNFESLRPKNLRCIVLSADWCGDAALCVPIFQRIAEESNITLHFLLRDDNLELMDQYLTNGTSRSIPKFIFINEAGHETMVWGPRSPQWEEEITRERSALPDKSAPNYDAMSKEMYARFKTKRTSDPFVWKDVINDFKRLL</sequence>
<dbReference type="Pfam" id="PF14595">
    <property type="entry name" value="Thioredoxin_9"/>
    <property type="match status" value="1"/>
</dbReference>